<comment type="catalytic activity">
    <reaction evidence="4">
        <text>a uridine in RNA = a pseudouridine in RNA</text>
        <dbReference type="Rhea" id="RHEA:48348"/>
        <dbReference type="Rhea" id="RHEA-COMP:12068"/>
        <dbReference type="Rhea" id="RHEA-COMP:12069"/>
        <dbReference type="ChEBI" id="CHEBI:65314"/>
        <dbReference type="ChEBI" id="CHEBI:65315"/>
    </reaction>
</comment>
<dbReference type="InterPro" id="IPR006225">
    <property type="entry name" value="PsdUridine_synth_RluC/D"/>
</dbReference>
<dbReference type="CDD" id="cd02869">
    <property type="entry name" value="PseudoU_synth_RluA_like"/>
    <property type="match status" value="1"/>
</dbReference>
<feature type="domain" description="RNA-binding S4" evidence="5">
    <location>
        <begin position="14"/>
        <end position="76"/>
    </location>
</feature>
<dbReference type="EC" id="5.4.99.-" evidence="4"/>
<dbReference type="Pfam" id="PF00849">
    <property type="entry name" value="PseudoU_synth_2"/>
    <property type="match status" value="1"/>
</dbReference>
<dbReference type="PANTHER" id="PTHR21600:SF87">
    <property type="entry name" value="RNA PSEUDOURIDYLATE SYNTHASE DOMAIN-CONTAINING PROTEIN 1"/>
    <property type="match status" value="1"/>
</dbReference>
<reference evidence="7" key="1">
    <citation type="journal article" date="2019" name="Int. J. Syst. Evol. Microbiol.">
        <title>The Global Catalogue of Microorganisms (GCM) 10K type strain sequencing project: providing services to taxonomists for standard genome sequencing and annotation.</title>
        <authorList>
            <consortium name="The Broad Institute Genomics Platform"/>
            <consortium name="The Broad Institute Genome Sequencing Center for Infectious Disease"/>
            <person name="Wu L."/>
            <person name="Ma J."/>
        </authorList>
    </citation>
    <scope>NUCLEOTIDE SEQUENCE [LARGE SCALE GENOMIC DNA]</scope>
    <source>
        <strain evidence="7">NBRC 112502</strain>
    </source>
</reference>
<protein>
    <recommendedName>
        <fullName evidence="4">Pseudouridine synthase</fullName>
        <ecNumber evidence="4">5.4.99.-</ecNumber>
    </recommendedName>
</protein>
<comment type="similarity">
    <text evidence="1 4">Belongs to the pseudouridine synthase RluA family.</text>
</comment>
<dbReference type="CDD" id="cd00165">
    <property type="entry name" value="S4"/>
    <property type="match status" value="1"/>
</dbReference>
<keyword evidence="7" id="KW-1185">Reference proteome</keyword>
<evidence type="ECO:0000313" key="6">
    <source>
        <dbReference type="EMBL" id="GLR67323.1"/>
    </source>
</evidence>
<evidence type="ECO:0000256" key="1">
    <source>
        <dbReference type="ARBA" id="ARBA00010876"/>
    </source>
</evidence>
<dbReference type="Gene3D" id="3.30.2350.10">
    <property type="entry name" value="Pseudouridine synthase"/>
    <property type="match status" value="1"/>
</dbReference>
<dbReference type="SUPFAM" id="SSF55120">
    <property type="entry name" value="Pseudouridine synthase"/>
    <property type="match status" value="1"/>
</dbReference>
<dbReference type="PROSITE" id="PS01129">
    <property type="entry name" value="PSI_RLU"/>
    <property type="match status" value="1"/>
</dbReference>
<dbReference type="SUPFAM" id="SSF55174">
    <property type="entry name" value="Alpha-L RNA-binding motif"/>
    <property type="match status" value="1"/>
</dbReference>
<evidence type="ECO:0000256" key="2">
    <source>
        <dbReference type="ARBA" id="ARBA00023235"/>
    </source>
</evidence>
<dbReference type="PROSITE" id="PS50889">
    <property type="entry name" value="S4"/>
    <property type="match status" value="1"/>
</dbReference>
<dbReference type="InterPro" id="IPR006145">
    <property type="entry name" value="PsdUridine_synth_RsuA/RluA"/>
</dbReference>
<dbReference type="Gene3D" id="3.10.290.10">
    <property type="entry name" value="RNA-binding S4 domain"/>
    <property type="match status" value="1"/>
</dbReference>
<dbReference type="InterPro" id="IPR036986">
    <property type="entry name" value="S4_RNA-bd_sf"/>
</dbReference>
<dbReference type="InterPro" id="IPR050188">
    <property type="entry name" value="RluA_PseudoU_synthase"/>
</dbReference>
<dbReference type="SMART" id="SM00363">
    <property type="entry name" value="S4"/>
    <property type="match status" value="1"/>
</dbReference>
<comment type="caution">
    <text evidence="6">The sequence shown here is derived from an EMBL/GenBank/DDBJ whole genome shotgun (WGS) entry which is preliminary data.</text>
</comment>
<proteinExistence type="inferred from homology"/>
<dbReference type="EMBL" id="BSOS01000065">
    <property type="protein sequence ID" value="GLR67323.1"/>
    <property type="molecule type" value="Genomic_DNA"/>
</dbReference>
<name>A0ABQ6AAS0_9PROT</name>
<comment type="function">
    <text evidence="4">Responsible for synthesis of pseudouridine from uracil.</text>
</comment>
<dbReference type="InterPro" id="IPR006224">
    <property type="entry name" value="PsdUridine_synth_RluA-like_CS"/>
</dbReference>
<dbReference type="InterPro" id="IPR002942">
    <property type="entry name" value="S4_RNA-bd"/>
</dbReference>
<dbReference type="Pfam" id="PF01479">
    <property type="entry name" value="S4"/>
    <property type="match status" value="1"/>
</dbReference>
<evidence type="ECO:0000313" key="7">
    <source>
        <dbReference type="Proteomes" id="UP001156641"/>
    </source>
</evidence>
<dbReference type="RefSeq" id="WP_284258055.1">
    <property type="nucleotide sequence ID" value="NZ_BSOS01000065.1"/>
</dbReference>
<evidence type="ECO:0000256" key="3">
    <source>
        <dbReference type="PROSITE-ProRule" id="PRU00182"/>
    </source>
</evidence>
<dbReference type="PANTHER" id="PTHR21600">
    <property type="entry name" value="MITOCHONDRIAL RNA PSEUDOURIDINE SYNTHASE"/>
    <property type="match status" value="1"/>
</dbReference>
<organism evidence="6 7">
    <name type="scientific">Acidocella aquatica</name>
    <dbReference type="NCBI Taxonomy" id="1922313"/>
    <lineage>
        <taxon>Bacteria</taxon>
        <taxon>Pseudomonadati</taxon>
        <taxon>Pseudomonadota</taxon>
        <taxon>Alphaproteobacteria</taxon>
        <taxon>Acetobacterales</taxon>
        <taxon>Acidocellaceae</taxon>
        <taxon>Acidocella</taxon>
    </lineage>
</organism>
<gene>
    <name evidence="6" type="ORF">GCM10010909_20040</name>
</gene>
<keyword evidence="3" id="KW-0694">RNA-binding</keyword>
<dbReference type="NCBIfam" id="TIGR00005">
    <property type="entry name" value="rluA_subfam"/>
    <property type="match status" value="1"/>
</dbReference>
<dbReference type="InterPro" id="IPR020103">
    <property type="entry name" value="PsdUridine_synth_cat_dom_sf"/>
</dbReference>
<evidence type="ECO:0000259" key="5">
    <source>
        <dbReference type="SMART" id="SM00363"/>
    </source>
</evidence>
<keyword evidence="2 4" id="KW-0413">Isomerase</keyword>
<evidence type="ECO:0000256" key="4">
    <source>
        <dbReference type="RuleBase" id="RU362028"/>
    </source>
</evidence>
<accession>A0ABQ6AAS0</accession>
<sequence length="323" mass="35804">MTLTFEVPEAETGTRLDRFLRRNVEGLTQAHIQKFLRAGKIRVNGAKAEANTRLALGDSVTAPEITPPKEMPKVRQVMTMDPHMIRDLEAMILYRDDSVIVLNKPAGLASQGGSGITVHLDGMLDALRFEGTERPKLVHRLDRDTSGVLLLARGVKPASKLATAFRGRDVEKTYWALVWGVPDVLEGRIDLPLVRVEVSGMSRSEPASRKDPEALKAVTGYRVVEYAGKKFAWMELQPQTGRMHQLRAHMLALGTPILGDAAYGQAFADGFAPQLHLHARRLSFPHPDGGFLTVEAPLPKHMRDSFLHLGFTIPETMKPKRTP</sequence>
<dbReference type="Proteomes" id="UP001156641">
    <property type="component" value="Unassembled WGS sequence"/>
</dbReference>